<feature type="transmembrane region" description="Helical" evidence="6">
    <location>
        <begin position="208"/>
        <end position="227"/>
    </location>
</feature>
<dbReference type="RefSeq" id="WP_108313073.1">
    <property type="nucleotide sequence ID" value="NZ_NESN01000004.1"/>
</dbReference>
<dbReference type="PANTHER" id="PTHR32196:SF72">
    <property type="entry name" value="RIBOSE IMPORT PERMEASE PROTEIN RBSC"/>
    <property type="match status" value="1"/>
</dbReference>
<keyword evidence="4 6" id="KW-1133">Transmembrane helix</keyword>
<feature type="transmembrane region" description="Helical" evidence="6">
    <location>
        <begin position="64"/>
        <end position="82"/>
    </location>
</feature>
<proteinExistence type="predicted"/>
<accession>A0A315E4B3</accession>
<dbReference type="AlphaFoldDB" id="A0A315E4B3"/>
<evidence type="ECO:0000313" key="8">
    <source>
        <dbReference type="Proteomes" id="UP000250790"/>
    </source>
</evidence>
<feature type="transmembrane region" description="Helical" evidence="6">
    <location>
        <begin position="247"/>
        <end position="275"/>
    </location>
</feature>
<name>A0A315E4B3_9BURK</name>
<comment type="subcellular location">
    <subcellularLocation>
        <location evidence="1">Cell membrane</location>
        <topology evidence="1">Multi-pass membrane protein</topology>
    </subcellularLocation>
</comment>
<feature type="transmembrane region" description="Helical" evidence="6">
    <location>
        <begin position="287"/>
        <end position="305"/>
    </location>
</feature>
<evidence type="ECO:0000256" key="2">
    <source>
        <dbReference type="ARBA" id="ARBA00022475"/>
    </source>
</evidence>
<feature type="transmembrane region" description="Helical" evidence="6">
    <location>
        <begin position="89"/>
        <end position="119"/>
    </location>
</feature>
<evidence type="ECO:0000256" key="4">
    <source>
        <dbReference type="ARBA" id="ARBA00022989"/>
    </source>
</evidence>
<dbReference type="InterPro" id="IPR001851">
    <property type="entry name" value="ABC_transp_permease"/>
</dbReference>
<dbReference type="Pfam" id="PF02653">
    <property type="entry name" value="BPD_transp_2"/>
    <property type="match status" value="1"/>
</dbReference>
<sequence length="314" mass="32981">MKSITRQEWYGALVAVLVLGVLLTFASPYFLTTGNLSNILVQASVIALLAGGQTFVILTGGVDLAVGALTALAGAVAGHMMIKMGIDPYLAMLVALAIGAAVGIFNGYLVAFVGIPAFIVTLGGLTLWRGLAFDLTGGFDNAGLPDPLPFIGYGDVLGVPMPTLITGVFFVVMAFVLSSTKIGRYVYAMGSNEMGARQVGINIRWYKLGVYVISGLCCALAAIVLMARMDSSSGKMAQMFELDAIAAVILGGTSLFGGRGSIWGSLLGAVLITMIRNGMNLMEVSQFKQMMAIGAVVIVAVWIDVVRRKHLLKK</sequence>
<keyword evidence="3 6" id="KW-0812">Transmembrane</keyword>
<evidence type="ECO:0000256" key="5">
    <source>
        <dbReference type="ARBA" id="ARBA00023136"/>
    </source>
</evidence>
<keyword evidence="5 6" id="KW-0472">Membrane</keyword>
<comment type="caution">
    <text evidence="7">The sequence shown here is derived from an EMBL/GenBank/DDBJ whole genome shotgun (WGS) entry which is preliminary data.</text>
</comment>
<evidence type="ECO:0000313" key="7">
    <source>
        <dbReference type="EMBL" id="PUE52706.1"/>
    </source>
</evidence>
<keyword evidence="2" id="KW-1003">Cell membrane</keyword>
<dbReference type="GO" id="GO:0005886">
    <property type="term" value="C:plasma membrane"/>
    <property type="evidence" value="ECO:0007669"/>
    <property type="project" value="UniProtKB-SubCell"/>
</dbReference>
<evidence type="ECO:0008006" key="9">
    <source>
        <dbReference type="Google" id="ProtNLM"/>
    </source>
</evidence>
<reference evidence="7 8" key="1">
    <citation type="submission" date="2017-04" db="EMBL/GenBank/DDBJ databases">
        <title>Unexpected and diverse lifestyles within the genus Limnohabitans.</title>
        <authorList>
            <person name="Kasalicky V."/>
            <person name="Mehrshad M."/>
            <person name="Andrei S.-A."/>
            <person name="Salcher M."/>
            <person name="Kratochvilova H."/>
            <person name="Simek K."/>
            <person name="Ghai R."/>
        </authorList>
    </citation>
    <scope>NUCLEOTIDE SEQUENCE [LARGE SCALE GENOMIC DNA]</scope>
    <source>
        <strain evidence="7 8">II-B4</strain>
    </source>
</reference>
<gene>
    <name evidence="7" type="ORF">B9Z37_11030</name>
</gene>
<keyword evidence="8" id="KW-1185">Reference proteome</keyword>
<dbReference type="OrthoDB" id="9799990at2"/>
<evidence type="ECO:0000256" key="1">
    <source>
        <dbReference type="ARBA" id="ARBA00004651"/>
    </source>
</evidence>
<feature type="transmembrane region" description="Helical" evidence="6">
    <location>
        <begin position="12"/>
        <end position="32"/>
    </location>
</feature>
<organism evidence="7 8">
    <name type="scientific">Limnohabitans parvus II-B4</name>
    <dbReference type="NCBI Taxonomy" id="1293052"/>
    <lineage>
        <taxon>Bacteria</taxon>
        <taxon>Pseudomonadati</taxon>
        <taxon>Pseudomonadota</taxon>
        <taxon>Betaproteobacteria</taxon>
        <taxon>Burkholderiales</taxon>
        <taxon>Comamonadaceae</taxon>
        <taxon>Limnohabitans</taxon>
    </lineage>
</organism>
<protein>
    <recommendedName>
        <fullName evidence="9">Ribose ABC transporter permease</fullName>
    </recommendedName>
</protein>
<dbReference type="EMBL" id="NESN01000004">
    <property type="protein sequence ID" value="PUE52706.1"/>
    <property type="molecule type" value="Genomic_DNA"/>
</dbReference>
<dbReference type="PANTHER" id="PTHR32196">
    <property type="entry name" value="ABC TRANSPORTER PERMEASE PROTEIN YPHD-RELATED-RELATED"/>
    <property type="match status" value="1"/>
</dbReference>
<evidence type="ECO:0000256" key="3">
    <source>
        <dbReference type="ARBA" id="ARBA00022692"/>
    </source>
</evidence>
<dbReference type="GO" id="GO:0022857">
    <property type="term" value="F:transmembrane transporter activity"/>
    <property type="evidence" value="ECO:0007669"/>
    <property type="project" value="InterPro"/>
</dbReference>
<dbReference type="CDD" id="cd06579">
    <property type="entry name" value="TM_PBP1_transp_AraH_like"/>
    <property type="match status" value="1"/>
</dbReference>
<dbReference type="Proteomes" id="UP000250790">
    <property type="component" value="Unassembled WGS sequence"/>
</dbReference>
<evidence type="ECO:0000256" key="6">
    <source>
        <dbReference type="SAM" id="Phobius"/>
    </source>
</evidence>
<feature type="transmembrane region" description="Helical" evidence="6">
    <location>
        <begin position="164"/>
        <end position="187"/>
    </location>
</feature>